<accession>A0ABW1TPZ1</accession>
<reference evidence="2" key="1">
    <citation type="journal article" date="2019" name="Int. J. Syst. Evol. Microbiol.">
        <title>The Global Catalogue of Microorganisms (GCM) 10K type strain sequencing project: providing services to taxonomists for standard genome sequencing and annotation.</title>
        <authorList>
            <consortium name="The Broad Institute Genomics Platform"/>
            <consortium name="The Broad Institute Genome Sequencing Center for Infectious Disease"/>
            <person name="Wu L."/>
            <person name="Ma J."/>
        </authorList>
    </citation>
    <scope>NUCLEOTIDE SEQUENCE [LARGE SCALE GENOMIC DNA]</scope>
    <source>
        <strain evidence="2">CCM 8907</strain>
    </source>
</reference>
<protein>
    <submittedName>
        <fullName evidence="1">Uncharacterized protein</fullName>
    </submittedName>
</protein>
<evidence type="ECO:0000313" key="1">
    <source>
        <dbReference type="EMBL" id="MFC6275251.1"/>
    </source>
</evidence>
<keyword evidence="2" id="KW-1185">Reference proteome</keyword>
<proteinExistence type="predicted"/>
<evidence type="ECO:0000313" key="2">
    <source>
        <dbReference type="Proteomes" id="UP001596191"/>
    </source>
</evidence>
<comment type="caution">
    <text evidence="1">The sequence shown here is derived from an EMBL/GenBank/DDBJ whole genome shotgun (WGS) entry which is preliminary data.</text>
</comment>
<sequence>MYSSVLLVFGLGYYLFVYKGVERADSSSEGDSTTVRYPETKSAATRCYMHAKLLGRPDLGDLYVYARAYPKNSLPDSEIRADILDEFRGRVEEMRVEGRLPVEPVRYIDKVDLSLDMTTVKTMAPDDAINLYKRQMRYLSMYVHQANPFESLRQLLGRSSHYRRPDGKNYLPTEGYAGNFACFIQDYYYSLYFPTRNEWNIYLARQQRGLVEIENDVFGLLNEDWVDRIVNSDGKVVTTFFSKTGLELLSNGMRPDRLLVPTLLPYAEAFTDKDWRNYFPYTWAEVNRKRSSREINRWINGLKND</sequence>
<dbReference type="RefSeq" id="WP_125641317.1">
    <property type="nucleotide sequence ID" value="NZ_JBHSSJ010000007.1"/>
</dbReference>
<name>A0ABW1TPZ1_9LACO</name>
<gene>
    <name evidence="1" type="ORF">ACFQET_06955</name>
</gene>
<dbReference type="EMBL" id="JBHSSJ010000007">
    <property type="protein sequence ID" value="MFC6275251.1"/>
    <property type="molecule type" value="Genomic_DNA"/>
</dbReference>
<dbReference type="Proteomes" id="UP001596191">
    <property type="component" value="Unassembled WGS sequence"/>
</dbReference>
<organism evidence="1 2">
    <name type="scientific">Levilactobacillus tangyuanensis</name>
    <dbReference type="NCBI Taxonomy" id="2486021"/>
    <lineage>
        <taxon>Bacteria</taxon>
        <taxon>Bacillati</taxon>
        <taxon>Bacillota</taxon>
        <taxon>Bacilli</taxon>
        <taxon>Lactobacillales</taxon>
        <taxon>Lactobacillaceae</taxon>
        <taxon>Levilactobacillus</taxon>
    </lineage>
</organism>